<evidence type="ECO:0000256" key="12">
    <source>
        <dbReference type="ARBA" id="ARBA00032932"/>
    </source>
</evidence>
<evidence type="ECO:0000256" key="10">
    <source>
        <dbReference type="ARBA" id="ARBA00023251"/>
    </source>
</evidence>
<evidence type="ECO:0000256" key="8">
    <source>
        <dbReference type="ARBA" id="ARBA00022989"/>
    </source>
</evidence>
<keyword evidence="14" id="KW-0961">Cell wall biogenesis/degradation</keyword>
<comment type="catalytic activity">
    <reaction evidence="13 14">
        <text>di-trans,octa-cis-undecaprenyl diphosphate + H2O = di-trans,octa-cis-undecaprenyl phosphate + phosphate + H(+)</text>
        <dbReference type="Rhea" id="RHEA:28094"/>
        <dbReference type="ChEBI" id="CHEBI:15377"/>
        <dbReference type="ChEBI" id="CHEBI:15378"/>
        <dbReference type="ChEBI" id="CHEBI:43474"/>
        <dbReference type="ChEBI" id="CHEBI:58405"/>
        <dbReference type="ChEBI" id="CHEBI:60392"/>
        <dbReference type="EC" id="3.6.1.27"/>
    </reaction>
</comment>
<dbReference type="GO" id="GO:0009252">
    <property type="term" value="P:peptidoglycan biosynthetic process"/>
    <property type="evidence" value="ECO:0007669"/>
    <property type="project" value="UniProtKB-KW"/>
</dbReference>
<name>A0A5C9A727_9GAMM</name>
<feature type="transmembrane region" description="Helical" evidence="14">
    <location>
        <begin position="113"/>
        <end position="130"/>
    </location>
</feature>
<accession>A0A5C9A727</accession>
<evidence type="ECO:0000256" key="6">
    <source>
        <dbReference type="ARBA" id="ARBA00022692"/>
    </source>
</evidence>
<reference evidence="15 16" key="1">
    <citation type="submission" date="2019-08" db="EMBL/GenBank/DDBJ databases">
        <title>Parahaliea maris sp. nov., isolated from the surface seawater.</title>
        <authorList>
            <person name="Liu Y."/>
        </authorList>
    </citation>
    <scope>NUCLEOTIDE SEQUENCE [LARGE SCALE GENOMIC DNA]</scope>
    <source>
        <strain evidence="15 16">HSLHS9</strain>
    </source>
</reference>
<comment type="function">
    <text evidence="14">Catalyzes the dephosphorylation of undecaprenyl diphosphate (UPP). Confers resistance to bacitracin.</text>
</comment>
<keyword evidence="16" id="KW-1185">Reference proteome</keyword>
<keyword evidence="14" id="KW-0133">Cell shape</keyword>
<dbReference type="PANTHER" id="PTHR30622:SF4">
    <property type="entry name" value="UNDECAPRENYL-DIPHOSPHATASE"/>
    <property type="match status" value="1"/>
</dbReference>
<evidence type="ECO:0000256" key="14">
    <source>
        <dbReference type="HAMAP-Rule" id="MF_01006"/>
    </source>
</evidence>
<keyword evidence="7 14" id="KW-0378">Hydrolase</keyword>
<dbReference type="GO" id="GO:0071555">
    <property type="term" value="P:cell wall organization"/>
    <property type="evidence" value="ECO:0007669"/>
    <property type="project" value="UniProtKB-KW"/>
</dbReference>
<evidence type="ECO:0000256" key="4">
    <source>
        <dbReference type="ARBA" id="ARBA00021581"/>
    </source>
</evidence>
<keyword evidence="9 14" id="KW-0472">Membrane</keyword>
<protein>
    <recommendedName>
        <fullName evidence="4 14">Undecaprenyl-diphosphatase</fullName>
        <ecNumber evidence="3 14">3.6.1.27</ecNumber>
    </recommendedName>
    <alternativeName>
        <fullName evidence="12 14">Bacitracin resistance protein</fullName>
    </alternativeName>
    <alternativeName>
        <fullName evidence="11 14">Undecaprenyl pyrophosphate phosphatase</fullName>
    </alternativeName>
</protein>
<evidence type="ECO:0000256" key="13">
    <source>
        <dbReference type="ARBA" id="ARBA00047594"/>
    </source>
</evidence>
<dbReference type="GO" id="GO:0050380">
    <property type="term" value="F:undecaprenyl-diphosphatase activity"/>
    <property type="evidence" value="ECO:0007669"/>
    <property type="project" value="UniProtKB-UniRule"/>
</dbReference>
<keyword evidence="6 14" id="KW-0812">Transmembrane</keyword>
<evidence type="ECO:0000256" key="7">
    <source>
        <dbReference type="ARBA" id="ARBA00022801"/>
    </source>
</evidence>
<comment type="similarity">
    <text evidence="2 14">Belongs to the UppP family.</text>
</comment>
<dbReference type="InterPro" id="IPR003824">
    <property type="entry name" value="UppP"/>
</dbReference>
<evidence type="ECO:0000256" key="1">
    <source>
        <dbReference type="ARBA" id="ARBA00004651"/>
    </source>
</evidence>
<evidence type="ECO:0000256" key="3">
    <source>
        <dbReference type="ARBA" id="ARBA00012374"/>
    </source>
</evidence>
<dbReference type="GO" id="GO:0046677">
    <property type="term" value="P:response to antibiotic"/>
    <property type="evidence" value="ECO:0007669"/>
    <property type="project" value="UniProtKB-UniRule"/>
</dbReference>
<evidence type="ECO:0000256" key="11">
    <source>
        <dbReference type="ARBA" id="ARBA00032707"/>
    </source>
</evidence>
<feature type="transmembrane region" description="Helical" evidence="14">
    <location>
        <begin position="80"/>
        <end position="101"/>
    </location>
</feature>
<dbReference type="EMBL" id="VRZA01000002">
    <property type="protein sequence ID" value="TXS95899.1"/>
    <property type="molecule type" value="Genomic_DNA"/>
</dbReference>
<sequence>MDGTQALILALLQGLTEFLPISSSAHLVIPSLILGWPDQGLAFDVAVHVGTLSAVVWFYRRDLLAMAGACLRPAGAEARGQQILVVQLAAATLPAVVLGLLADDFIEANLRTLPVIATTTLVFGLLLGLADRRGGGAVRLNWGIAIAVGCAQALALVPGVSRSGVTITAALMLGLSRQDAARFSFLLSIPVIGGAGLLKSLDLAEQSAAVDWGWLGFAALVAGITAYACIDLFLRLLDRVGMMPFVYYRIALAGLLYAIWVV</sequence>
<evidence type="ECO:0000313" key="15">
    <source>
        <dbReference type="EMBL" id="TXS95899.1"/>
    </source>
</evidence>
<dbReference type="EC" id="3.6.1.27" evidence="3 14"/>
<comment type="miscellaneous">
    <text evidence="14">Bacitracin is thought to be involved in the inhibition of peptidoglycan synthesis by sequestering undecaprenyl diphosphate, thereby reducing the pool of lipid carrier available.</text>
</comment>
<feature type="transmembrane region" description="Helical" evidence="14">
    <location>
        <begin position="40"/>
        <end position="59"/>
    </location>
</feature>
<feature type="transmembrane region" description="Helical" evidence="14">
    <location>
        <begin position="142"/>
        <end position="160"/>
    </location>
</feature>
<dbReference type="GO" id="GO:0008360">
    <property type="term" value="P:regulation of cell shape"/>
    <property type="evidence" value="ECO:0007669"/>
    <property type="project" value="UniProtKB-KW"/>
</dbReference>
<gene>
    <name evidence="14" type="primary">uppP</name>
    <name evidence="15" type="ORF">FV139_06500</name>
</gene>
<feature type="transmembrane region" description="Helical" evidence="14">
    <location>
        <begin position="210"/>
        <end position="233"/>
    </location>
</feature>
<evidence type="ECO:0000256" key="2">
    <source>
        <dbReference type="ARBA" id="ARBA00010621"/>
    </source>
</evidence>
<dbReference type="AlphaFoldDB" id="A0A5C9A727"/>
<comment type="caution">
    <text evidence="15">The sequence shown here is derived from an EMBL/GenBank/DDBJ whole genome shotgun (WGS) entry which is preliminary data.</text>
</comment>
<dbReference type="Proteomes" id="UP000321039">
    <property type="component" value="Unassembled WGS sequence"/>
</dbReference>
<dbReference type="PANTHER" id="PTHR30622">
    <property type="entry name" value="UNDECAPRENYL-DIPHOSPHATASE"/>
    <property type="match status" value="1"/>
</dbReference>
<dbReference type="GO" id="GO:0005886">
    <property type="term" value="C:plasma membrane"/>
    <property type="evidence" value="ECO:0007669"/>
    <property type="project" value="UniProtKB-SubCell"/>
</dbReference>
<feature type="transmembrane region" description="Helical" evidence="14">
    <location>
        <begin position="245"/>
        <end position="261"/>
    </location>
</feature>
<dbReference type="NCBIfam" id="TIGR00753">
    <property type="entry name" value="undec_PP_bacA"/>
    <property type="match status" value="1"/>
</dbReference>
<dbReference type="RefSeq" id="WP_148067963.1">
    <property type="nucleotide sequence ID" value="NZ_VRZA01000002.1"/>
</dbReference>
<organism evidence="15 16">
    <name type="scientific">Parahaliea maris</name>
    <dbReference type="NCBI Taxonomy" id="2716870"/>
    <lineage>
        <taxon>Bacteria</taxon>
        <taxon>Pseudomonadati</taxon>
        <taxon>Pseudomonadota</taxon>
        <taxon>Gammaproteobacteria</taxon>
        <taxon>Cellvibrionales</taxon>
        <taxon>Halieaceae</taxon>
        <taxon>Parahaliea</taxon>
    </lineage>
</organism>
<dbReference type="Pfam" id="PF02673">
    <property type="entry name" value="BacA"/>
    <property type="match status" value="1"/>
</dbReference>
<comment type="subcellular location">
    <subcellularLocation>
        <location evidence="1 14">Cell membrane</location>
        <topology evidence="1 14">Multi-pass membrane protein</topology>
    </subcellularLocation>
</comment>
<keyword evidence="5 14" id="KW-1003">Cell membrane</keyword>
<dbReference type="NCBIfam" id="NF001393">
    <property type="entry name" value="PRK00281.2-4"/>
    <property type="match status" value="1"/>
</dbReference>
<keyword evidence="10 14" id="KW-0046">Antibiotic resistance</keyword>
<proteinExistence type="inferred from homology"/>
<evidence type="ECO:0000313" key="16">
    <source>
        <dbReference type="Proteomes" id="UP000321039"/>
    </source>
</evidence>
<feature type="transmembrane region" description="Helical" evidence="14">
    <location>
        <begin position="180"/>
        <end position="198"/>
    </location>
</feature>
<keyword evidence="8 14" id="KW-1133">Transmembrane helix</keyword>
<dbReference type="HAMAP" id="MF_01006">
    <property type="entry name" value="Undec_diphosphatase"/>
    <property type="match status" value="1"/>
</dbReference>
<evidence type="ECO:0000256" key="5">
    <source>
        <dbReference type="ARBA" id="ARBA00022475"/>
    </source>
</evidence>
<keyword evidence="14" id="KW-0573">Peptidoglycan synthesis</keyword>
<evidence type="ECO:0000256" key="9">
    <source>
        <dbReference type="ARBA" id="ARBA00023136"/>
    </source>
</evidence>